<evidence type="ECO:0000256" key="2">
    <source>
        <dbReference type="ARBA" id="ARBA00005992"/>
    </source>
</evidence>
<protein>
    <submittedName>
        <fullName evidence="9">L,D-transpeptidase family protein</fullName>
    </submittedName>
</protein>
<reference evidence="9 10" key="1">
    <citation type="submission" date="2021-08" db="EMBL/GenBank/DDBJ databases">
        <authorList>
            <person name="Tuo L."/>
        </authorList>
    </citation>
    <scope>NUCLEOTIDE SEQUENCE [LARGE SCALE GENOMIC DNA]</scope>
    <source>
        <strain evidence="9 10">JCM 31229</strain>
    </source>
</reference>
<evidence type="ECO:0000256" key="1">
    <source>
        <dbReference type="ARBA" id="ARBA00004752"/>
    </source>
</evidence>
<dbReference type="InterPro" id="IPR038063">
    <property type="entry name" value="Transpep_catalytic_dom"/>
</dbReference>
<keyword evidence="3" id="KW-0808">Transferase</keyword>
<keyword evidence="10" id="KW-1185">Reference proteome</keyword>
<proteinExistence type="inferred from homology"/>
<feature type="active site" description="Nucleophile" evidence="7">
    <location>
        <position position="199"/>
    </location>
</feature>
<dbReference type="Pfam" id="PF03734">
    <property type="entry name" value="YkuD"/>
    <property type="match status" value="1"/>
</dbReference>
<gene>
    <name evidence="9" type="ORF">K7G82_01410</name>
</gene>
<dbReference type="Gene3D" id="2.40.440.10">
    <property type="entry name" value="L,D-transpeptidase catalytic domain-like"/>
    <property type="match status" value="1"/>
</dbReference>
<dbReference type="PROSITE" id="PS52029">
    <property type="entry name" value="LD_TPASE"/>
    <property type="match status" value="1"/>
</dbReference>
<keyword evidence="6 7" id="KW-0961">Cell wall biogenesis/degradation</keyword>
<dbReference type="InterPro" id="IPR050979">
    <property type="entry name" value="LD-transpeptidase"/>
</dbReference>
<dbReference type="PANTHER" id="PTHR30582:SF2">
    <property type="entry name" value="L,D-TRANSPEPTIDASE YCIB-RELATED"/>
    <property type="match status" value="1"/>
</dbReference>
<keyword evidence="4 7" id="KW-0133">Cell shape</keyword>
<sequence length="237" mass="24935">MGFWRSAVASKVKSAIGAGVKTFLAVCLLGGAVAASGLPTRMLPAMSPKPAPAKAETPAKPTITPKAEIKPIAAAAPVEHAEPDHYAIKSALQIDGPLKHGDYVWNDEGVPQGPILITVDLTAQTLSVFRDGYEIGVAVILYGATDKPSPLGTFPITQKKKHHISNLYNAPMPYMLRLTNDGVAIHGSDVKWGSATHGCIGVPTEFAKLLFDQVKLGDRVIVTDGQMLQVGAKLPAA</sequence>
<accession>A0ABS7PI04</accession>
<evidence type="ECO:0000259" key="8">
    <source>
        <dbReference type="PROSITE" id="PS52029"/>
    </source>
</evidence>
<organism evidence="9 10">
    <name type="scientific">Sphingomonas colocasiae</name>
    <dbReference type="NCBI Taxonomy" id="1848973"/>
    <lineage>
        <taxon>Bacteria</taxon>
        <taxon>Pseudomonadati</taxon>
        <taxon>Pseudomonadota</taxon>
        <taxon>Alphaproteobacteria</taxon>
        <taxon>Sphingomonadales</taxon>
        <taxon>Sphingomonadaceae</taxon>
        <taxon>Sphingomonas</taxon>
    </lineage>
</organism>
<comment type="pathway">
    <text evidence="1 7">Cell wall biogenesis; peptidoglycan biosynthesis.</text>
</comment>
<evidence type="ECO:0000256" key="5">
    <source>
        <dbReference type="ARBA" id="ARBA00022984"/>
    </source>
</evidence>
<dbReference type="EMBL" id="JAINVV010000001">
    <property type="protein sequence ID" value="MBY8820927.1"/>
    <property type="molecule type" value="Genomic_DNA"/>
</dbReference>
<comment type="caution">
    <text evidence="9">The sequence shown here is derived from an EMBL/GenBank/DDBJ whole genome shotgun (WGS) entry which is preliminary data.</text>
</comment>
<comment type="similarity">
    <text evidence="2">Belongs to the YkuD family.</text>
</comment>
<dbReference type="CDD" id="cd16913">
    <property type="entry name" value="YkuD_like"/>
    <property type="match status" value="1"/>
</dbReference>
<evidence type="ECO:0000256" key="7">
    <source>
        <dbReference type="PROSITE-ProRule" id="PRU01373"/>
    </source>
</evidence>
<evidence type="ECO:0000256" key="3">
    <source>
        <dbReference type="ARBA" id="ARBA00022679"/>
    </source>
</evidence>
<evidence type="ECO:0000313" key="10">
    <source>
        <dbReference type="Proteomes" id="UP000706039"/>
    </source>
</evidence>
<dbReference type="SUPFAM" id="SSF141523">
    <property type="entry name" value="L,D-transpeptidase catalytic domain-like"/>
    <property type="match status" value="1"/>
</dbReference>
<dbReference type="Proteomes" id="UP000706039">
    <property type="component" value="Unassembled WGS sequence"/>
</dbReference>
<feature type="domain" description="L,D-TPase catalytic" evidence="8">
    <location>
        <begin position="115"/>
        <end position="223"/>
    </location>
</feature>
<feature type="active site" description="Proton donor/acceptor" evidence="7">
    <location>
        <position position="186"/>
    </location>
</feature>
<keyword evidence="5 7" id="KW-0573">Peptidoglycan synthesis</keyword>
<name>A0ABS7PI04_9SPHN</name>
<evidence type="ECO:0000256" key="6">
    <source>
        <dbReference type="ARBA" id="ARBA00023316"/>
    </source>
</evidence>
<dbReference type="InterPro" id="IPR005490">
    <property type="entry name" value="LD_TPept_cat_dom"/>
</dbReference>
<evidence type="ECO:0000313" key="9">
    <source>
        <dbReference type="EMBL" id="MBY8820927.1"/>
    </source>
</evidence>
<dbReference type="PANTHER" id="PTHR30582">
    <property type="entry name" value="L,D-TRANSPEPTIDASE"/>
    <property type="match status" value="1"/>
</dbReference>
<evidence type="ECO:0000256" key="4">
    <source>
        <dbReference type="ARBA" id="ARBA00022960"/>
    </source>
</evidence>